<organism evidence="3 4">
    <name type="scientific">Corynebacterium pseudogenitalium ATCC 33035</name>
    <dbReference type="NCBI Taxonomy" id="525264"/>
    <lineage>
        <taxon>Bacteria</taxon>
        <taxon>Bacillati</taxon>
        <taxon>Actinomycetota</taxon>
        <taxon>Actinomycetes</taxon>
        <taxon>Mycobacteriales</taxon>
        <taxon>Corynebacteriaceae</taxon>
        <taxon>Corynebacterium</taxon>
    </lineage>
</organism>
<dbReference type="EMBL" id="ABYQ02000009">
    <property type="protein sequence ID" value="EFQ80607.1"/>
    <property type="molecule type" value="Genomic_DNA"/>
</dbReference>
<dbReference type="PROSITE" id="PS51257">
    <property type="entry name" value="PROKAR_LIPOPROTEIN"/>
    <property type="match status" value="1"/>
</dbReference>
<dbReference type="AlphaFoldDB" id="E2S3L1"/>
<keyword evidence="4" id="KW-1185">Reference proteome</keyword>
<accession>E2S3L1</accession>
<feature type="signal peptide" evidence="1">
    <location>
        <begin position="1"/>
        <end position="25"/>
    </location>
</feature>
<dbReference type="InterPro" id="IPR018567">
    <property type="entry name" value="DUF2020"/>
</dbReference>
<proteinExistence type="predicted"/>
<evidence type="ECO:0000313" key="3">
    <source>
        <dbReference type="EMBL" id="EFQ80607.1"/>
    </source>
</evidence>
<evidence type="ECO:0000259" key="2">
    <source>
        <dbReference type="Pfam" id="PF09449"/>
    </source>
</evidence>
<evidence type="ECO:0000256" key="1">
    <source>
        <dbReference type="SAM" id="SignalP"/>
    </source>
</evidence>
<name>E2S3L1_9CORY</name>
<dbReference type="Proteomes" id="UP000003020">
    <property type="component" value="Unassembled WGS sequence"/>
</dbReference>
<evidence type="ECO:0000313" key="4">
    <source>
        <dbReference type="Proteomes" id="UP000003020"/>
    </source>
</evidence>
<comment type="caution">
    <text evidence="3">The sequence shown here is derived from an EMBL/GenBank/DDBJ whole genome shotgun (WGS) entry which is preliminary data.</text>
</comment>
<keyword evidence="1" id="KW-0732">Signal</keyword>
<dbReference type="eggNOG" id="ENOG50337DZ">
    <property type="taxonomic scope" value="Bacteria"/>
</dbReference>
<gene>
    <name evidence="3" type="ORF">HMPREF0305_11113</name>
</gene>
<protein>
    <recommendedName>
        <fullName evidence="2">DUF2020 domain-containing protein</fullName>
    </recommendedName>
</protein>
<dbReference type="Pfam" id="PF09449">
    <property type="entry name" value="DUF2020"/>
    <property type="match status" value="1"/>
</dbReference>
<dbReference type="InterPro" id="IPR016123">
    <property type="entry name" value="Mog1/PsbP_a/b/a-sand"/>
</dbReference>
<dbReference type="Gene3D" id="3.40.1000.10">
    <property type="entry name" value="Mog1/PsbP, alpha/beta/alpha sandwich"/>
    <property type="match status" value="1"/>
</dbReference>
<feature type="domain" description="DUF2020" evidence="2">
    <location>
        <begin position="61"/>
        <end position="191"/>
    </location>
</feature>
<reference evidence="3 4" key="1">
    <citation type="submission" date="2010-08" db="EMBL/GenBank/DDBJ databases">
        <authorList>
            <person name="Muzny D."/>
            <person name="Qin X."/>
            <person name="Buhay C."/>
            <person name="Dugan-Rocha S."/>
            <person name="Ding Y."/>
            <person name="Chen G."/>
            <person name="Hawes A."/>
            <person name="Holder M."/>
            <person name="Jhangiani S."/>
            <person name="Johnson A."/>
            <person name="Khan Z."/>
            <person name="Li Z."/>
            <person name="Liu W."/>
            <person name="Liu X."/>
            <person name="Perez L."/>
            <person name="Shen H."/>
            <person name="Wang Q."/>
            <person name="Watt J."/>
            <person name="Xi L."/>
            <person name="Xin Y."/>
            <person name="Zhou J."/>
            <person name="Deng J."/>
            <person name="Jiang H."/>
            <person name="Liu Y."/>
            <person name="Qu J."/>
            <person name="Song X.-Z."/>
            <person name="Zhang L."/>
            <person name="Villasana D."/>
            <person name="Johnson A."/>
            <person name="Liu J."/>
            <person name="Liyanage D."/>
            <person name="Lorensuhewa L."/>
            <person name="Robinson T."/>
            <person name="Song A."/>
            <person name="Song B.-B."/>
            <person name="Dinh H."/>
            <person name="Thornton R."/>
            <person name="Coyle M."/>
            <person name="Francisco L."/>
            <person name="Jackson L."/>
            <person name="Javaid M."/>
            <person name="Korchina V."/>
            <person name="Kovar C."/>
            <person name="Mata R."/>
            <person name="Mathew T."/>
            <person name="Ngo R."/>
            <person name="Nguyen L."/>
            <person name="Nguyen N."/>
            <person name="Okwuonu G."/>
            <person name="Ongeri F."/>
            <person name="Pham C."/>
            <person name="Simmons D."/>
            <person name="Wilczek-Boney K."/>
            <person name="Hale W."/>
            <person name="Jakkamsetti A."/>
            <person name="Pham P."/>
            <person name="Ruth R."/>
            <person name="San Lucas F."/>
            <person name="Warren J."/>
            <person name="Zhang J."/>
            <person name="Zhao Z."/>
            <person name="Zhou C."/>
            <person name="Zhu D."/>
            <person name="Lee S."/>
            <person name="Bess C."/>
            <person name="Blankenburg K."/>
            <person name="Forbes L."/>
            <person name="Fu Q."/>
            <person name="Gubbala S."/>
            <person name="Hirani K."/>
            <person name="Jayaseelan J.C."/>
            <person name="Lara F."/>
            <person name="Munidasa M."/>
            <person name="Palculict T."/>
            <person name="Patil S."/>
            <person name="Pu L.-L."/>
            <person name="Saada N."/>
            <person name="Tang L."/>
            <person name="Weissenberger G."/>
            <person name="Zhu Y."/>
            <person name="Hemphill L."/>
            <person name="Shang Y."/>
            <person name="Youmans B."/>
            <person name="Ayvaz T."/>
            <person name="Ross M."/>
            <person name="Santibanez J."/>
            <person name="Aqrawi P."/>
            <person name="Gross S."/>
            <person name="Joshi V."/>
            <person name="Fowler G."/>
            <person name="Nazareth L."/>
            <person name="Reid J."/>
            <person name="Worley K."/>
            <person name="Petrosino J."/>
            <person name="Highlander S."/>
            <person name="Gibbs R."/>
        </authorList>
    </citation>
    <scope>NUCLEOTIDE SEQUENCE [LARGE SCALE GENOMIC DNA]</scope>
    <source>
        <strain evidence="3 4">ATCC 33035</strain>
    </source>
</reference>
<sequence>MRNASVSRSIVELMRKSLLPLLALATFGIAGCDSSAPTPAPTTTVTPEASEAPEVNVAQTAEVNDWSDCPYIGPGWLEETNGQRLTKQGIDTRFPTPACVFWSYQDEPQATVIVRDMPTVEDARAAVDWAAPIDATEPASFDGWEGGRGVVNEHAVYAVQKDTHAVLVWSNQQQTVKSEQIAHEAIANLGL</sequence>
<feature type="chain" id="PRO_5038740157" description="DUF2020 domain-containing protein" evidence="1">
    <location>
        <begin position="26"/>
        <end position="191"/>
    </location>
</feature>
<dbReference type="SUPFAM" id="SSF55724">
    <property type="entry name" value="Mog1p/PsbP-like"/>
    <property type="match status" value="1"/>
</dbReference>
<dbReference type="HOGENOM" id="CLU_099876_0_0_11"/>